<gene>
    <name evidence="1" type="ORF">DVH24_024029</name>
</gene>
<keyword evidence="2" id="KW-1185">Reference proteome</keyword>
<evidence type="ECO:0000313" key="1">
    <source>
        <dbReference type="EMBL" id="RXH94345.1"/>
    </source>
</evidence>
<name>A0A498JHG3_MALDO</name>
<dbReference type="EMBL" id="RDQH01000333">
    <property type="protein sequence ID" value="RXH94345.1"/>
    <property type="molecule type" value="Genomic_DNA"/>
</dbReference>
<protein>
    <submittedName>
        <fullName evidence="1">Uncharacterized protein</fullName>
    </submittedName>
</protein>
<comment type="caution">
    <text evidence="1">The sequence shown here is derived from an EMBL/GenBank/DDBJ whole genome shotgun (WGS) entry which is preliminary data.</text>
</comment>
<dbReference type="AlphaFoldDB" id="A0A498JHG3"/>
<proteinExistence type="predicted"/>
<reference evidence="1 2" key="1">
    <citation type="submission" date="2018-10" db="EMBL/GenBank/DDBJ databases">
        <title>A high-quality apple genome assembly.</title>
        <authorList>
            <person name="Hu J."/>
        </authorList>
    </citation>
    <scope>NUCLEOTIDE SEQUENCE [LARGE SCALE GENOMIC DNA]</scope>
    <source>
        <strain evidence="2">cv. HFTH1</strain>
        <tissue evidence="1">Young leaf</tissue>
    </source>
</reference>
<accession>A0A498JHG3</accession>
<organism evidence="1 2">
    <name type="scientific">Malus domestica</name>
    <name type="common">Apple</name>
    <name type="synonym">Pyrus malus</name>
    <dbReference type="NCBI Taxonomy" id="3750"/>
    <lineage>
        <taxon>Eukaryota</taxon>
        <taxon>Viridiplantae</taxon>
        <taxon>Streptophyta</taxon>
        <taxon>Embryophyta</taxon>
        <taxon>Tracheophyta</taxon>
        <taxon>Spermatophyta</taxon>
        <taxon>Magnoliopsida</taxon>
        <taxon>eudicotyledons</taxon>
        <taxon>Gunneridae</taxon>
        <taxon>Pentapetalae</taxon>
        <taxon>rosids</taxon>
        <taxon>fabids</taxon>
        <taxon>Rosales</taxon>
        <taxon>Rosaceae</taxon>
        <taxon>Amygdaloideae</taxon>
        <taxon>Maleae</taxon>
        <taxon>Malus</taxon>
    </lineage>
</organism>
<dbReference type="Proteomes" id="UP000290289">
    <property type="component" value="Chromosome 7"/>
</dbReference>
<sequence>MCFFFSICSLYEQELLGVYGILGLRVQLYFGISSPSLNWTCSEFCSYAFPCTDGSDFRDPREPIIILPETGNC</sequence>
<evidence type="ECO:0000313" key="2">
    <source>
        <dbReference type="Proteomes" id="UP000290289"/>
    </source>
</evidence>